<dbReference type="EMBL" id="CM002798">
    <property type="protein sequence ID" value="KZN92378.1"/>
    <property type="molecule type" value="Genomic_DNA"/>
</dbReference>
<evidence type="ECO:0000313" key="3">
    <source>
        <dbReference type="EMBL" id="KZN92378.1"/>
    </source>
</evidence>
<dbReference type="InterPro" id="IPR027417">
    <property type="entry name" value="P-loop_NTPase"/>
</dbReference>
<dbReference type="SUPFAM" id="SSF53474">
    <property type="entry name" value="alpha/beta-Hydrolases"/>
    <property type="match status" value="1"/>
</dbReference>
<dbReference type="GO" id="GO:0017000">
    <property type="term" value="P:antibiotic biosynthetic process"/>
    <property type="evidence" value="ECO:0007669"/>
    <property type="project" value="UniProtKB-ARBA"/>
</dbReference>
<gene>
    <name evidence="3" type="ORF">EN45_025320</name>
</gene>
<dbReference type="GO" id="GO:0072330">
    <property type="term" value="P:monocarboxylic acid biosynthetic process"/>
    <property type="evidence" value="ECO:0007669"/>
    <property type="project" value="UniProtKB-ARBA"/>
</dbReference>
<dbReference type="Proteomes" id="UP000076449">
    <property type="component" value="Chromosome I"/>
</dbReference>
<dbReference type="Gene3D" id="1.25.40.10">
    <property type="entry name" value="Tetratricopeptide repeat domain"/>
    <property type="match status" value="3"/>
</dbReference>
<feature type="repeat" description="TPR" evidence="1">
    <location>
        <begin position="1067"/>
        <end position="1100"/>
    </location>
</feature>
<dbReference type="Pfam" id="PF13374">
    <property type="entry name" value="TPR_10"/>
    <property type="match status" value="3"/>
</dbReference>
<organism evidence="3">
    <name type="scientific">Penicillium chrysogenum</name>
    <name type="common">Penicillium notatum</name>
    <dbReference type="NCBI Taxonomy" id="5076"/>
    <lineage>
        <taxon>Eukaryota</taxon>
        <taxon>Fungi</taxon>
        <taxon>Dikarya</taxon>
        <taxon>Ascomycota</taxon>
        <taxon>Pezizomycotina</taxon>
        <taxon>Eurotiomycetes</taxon>
        <taxon>Eurotiomycetidae</taxon>
        <taxon>Eurotiales</taxon>
        <taxon>Aspergillaceae</taxon>
        <taxon>Penicillium</taxon>
        <taxon>Penicillium chrysogenum species complex</taxon>
    </lineage>
</organism>
<dbReference type="Pfam" id="PF13424">
    <property type="entry name" value="TPR_12"/>
    <property type="match status" value="4"/>
</dbReference>
<reference evidence="3" key="1">
    <citation type="journal article" date="2014" name="Genome Announc.">
        <title>Complete sequencing and chromosome-scale genome assembly of the industrial progenitor strain P2niaD18 from the penicillin producer Penicillium chrysogenum.</title>
        <authorList>
            <person name="Specht T."/>
            <person name="Dahlmann T.A."/>
            <person name="Zadra I."/>
            <person name="Kurnsteiner H."/>
            <person name="Kuck U."/>
        </authorList>
    </citation>
    <scope>NUCLEOTIDE SEQUENCE [LARGE SCALE GENOMIC DNA]</scope>
    <source>
        <strain evidence="3">P2niaD18</strain>
    </source>
</reference>
<name>A0A167X3P9_PENCH</name>
<dbReference type="SUPFAM" id="SSF48452">
    <property type="entry name" value="TPR-like"/>
    <property type="match status" value="1"/>
</dbReference>
<dbReference type="InterPro" id="IPR053137">
    <property type="entry name" value="NLR-like"/>
</dbReference>
<dbReference type="Gene3D" id="3.40.50.1820">
    <property type="entry name" value="alpha/beta hydrolase"/>
    <property type="match status" value="1"/>
</dbReference>
<dbReference type="InterPro" id="IPR056681">
    <property type="entry name" value="DUF7779"/>
</dbReference>
<accession>A0A167X3P9</accession>
<evidence type="ECO:0000256" key="1">
    <source>
        <dbReference type="PROSITE-ProRule" id="PRU00339"/>
    </source>
</evidence>
<dbReference type="InterPro" id="IPR011990">
    <property type="entry name" value="TPR-like_helical_dom_sf"/>
</dbReference>
<dbReference type="SMART" id="SM00028">
    <property type="entry name" value="TPR"/>
    <property type="match status" value="11"/>
</dbReference>
<feature type="repeat" description="TPR" evidence="1">
    <location>
        <begin position="941"/>
        <end position="974"/>
    </location>
</feature>
<dbReference type="InterPro" id="IPR029058">
    <property type="entry name" value="AB_hydrolase_fold"/>
</dbReference>
<dbReference type="PRINTS" id="PR00381">
    <property type="entry name" value="KINESINLIGHT"/>
</dbReference>
<protein>
    <submittedName>
        <fullName evidence="3">Nephrocystin-3</fullName>
    </submittedName>
</protein>
<evidence type="ECO:0000259" key="2">
    <source>
        <dbReference type="Pfam" id="PF25000"/>
    </source>
</evidence>
<feature type="repeat" description="TPR" evidence="1">
    <location>
        <begin position="983"/>
        <end position="1016"/>
    </location>
</feature>
<dbReference type="Gene3D" id="3.40.50.300">
    <property type="entry name" value="P-loop containing nucleotide triphosphate hydrolases"/>
    <property type="match status" value="1"/>
</dbReference>
<sequence>MANQRKSHVFRVTGLSIKLPDGDLKTDEDFRTALYGTLNDNFIDDENSQIKSDITIVPSCYESDTQRVALVQFRGGMPQFLRDHDPLGDWQVEIGDDDISFDCHFFGFTQLYTLDENKPVDADIIAIAGLDGHAYGSWQGRGNLGRMWLRDFLSKDLPQCRTMIYGYNSKLSSPGVNTILDYGRELMEEIKKIRNTKELQQRPLIFIAHSFGGIIVAHCLVRAIQTLEEDHPAITSLHRATYGMILFAIPHKGLVMDDIQQMLGGDGHHPREKLLRQISSQSDVLIHQLADFKNLIRDRKVVSFYETEQTKRLVLDLESGCWKRTGDFMTTVDADSALLQLPDHIEDKVPLHADHSMIVKFDTRNAAGYRTALDKLRQLSKDAPAVVAARFAQTRQKPQPCSTVPFERDPVFVGRKYEINAIEKKHGTIGQRHERVALVGLAGVGKTQTAIEYSYCVRESTPDMWVFWIHASNLERLEQGYRQIAAVTEIPGRDDPKINILQLVYQWLCDARNGRWLIVLDNADDDSIFFRENESKERGPLVNFLPQAAHGSMLITSRNGRAARNLVGRNSHVIEVQPMNEEESVALLRRWIPAPQSGDFGESGEDEKALVQALEYIPLAITQAGSYIANRLPLITVTAYLRLFHESESKRTRLLKNEDSTDLRRDPSIRYAVITTWQISFEQIRQERPVASDLLALMSMFDRQGIPVDLVRESEQDELDFHDALVPLLNYSLIRLEINERLFDMHRLVQLSVRAWLEMHQQLYSWQAKSREIMARVFPDGEYESWTQCRSLLAHAKSVLNSIYDVEGEDRLNTATLLSNCGWFLNLQGAYEEAELMHRRALEAREKVLGREHPSTLISVNNLGLVLSKQGQYDEAEAMHRRALEAREKVLGREHPDTLTSVNNLGLVLSNQGKYEEAGAMHQRALEAREKVLGREHPSTLGSVSNLGNVLGRQGKYEEAEAMYRRALKAREKVLGREHPDTLIGVSNLGVVLFKQGQYEEAEAIYRRALKAREKVLGREHPDTLTSVNNLGDVLSKQGKYEEAEAMHRGALEVKEKVLGREHPSTLISVNNLGLVLTKQGQYEEAEAMYRRALEARQKVLGREHPDTLTSVNNLGLVLKSQGKYKEAEAMYRRALEARQKVLGQEHPDTLGSVNNFASVLSKQGQYKEAEAMYRRALDGYEKVLGREHPDTLMSVNNLGSVLFKQGQYEEAEAMYRRALEARQKVLGREHPDTLTSVNNLGDVLSKQGRHEEAEAMHRWAQTVDSSTLMQQGILLKNIFSTPHPLLQLSLRHHRSLEEKHDRDVD</sequence>
<keyword evidence="1" id="KW-0802">TPR repeat</keyword>
<feature type="domain" description="DUF7779" evidence="2">
    <location>
        <begin position="687"/>
        <end position="758"/>
    </location>
</feature>
<dbReference type="PANTHER" id="PTHR46082:SF6">
    <property type="entry name" value="AAA+ ATPASE DOMAIN-CONTAINING PROTEIN-RELATED"/>
    <property type="match status" value="1"/>
</dbReference>
<proteinExistence type="predicted"/>
<dbReference type="Pfam" id="PF25000">
    <property type="entry name" value="DUF7779"/>
    <property type="match status" value="1"/>
</dbReference>
<dbReference type="SUPFAM" id="SSF52540">
    <property type="entry name" value="P-loop containing nucleoside triphosphate hydrolases"/>
    <property type="match status" value="1"/>
</dbReference>
<feature type="repeat" description="TPR" evidence="1">
    <location>
        <begin position="1109"/>
        <end position="1142"/>
    </location>
</feature>
<dbReference type="PANTHER" id="PTHR46082">
    <property type="entry name" value="ATP/GTP-BINDING PROTEIN-RELATED"/>
    <property type="match status" value="1"/>
</dbReference>
<dbReference type="InterPro" id="IPR019734">
    <property type="entry name" value="TPR_rpt"/>
</dbReference>
<dbReference type="PROSITE" id="PS50005">
    <property type="entry name" value="TPR"/>
    <property type="match status" value="5"/>
</dbReference>
<feature type="repeat" description="TPR" evidence="1">
    <location>
        <begin position="1193"/>
        <end position="1226"/>
    </location>
</feature>